<reference evidence="2 3" key="1">
    <citation type="journal article" date="2018" name="Genome Announc.">
        <title>Draft Genome Sequence of Lactococcus sp. Strain NtB2 (JCM 32569), Isolated from the Gut of the Higher Termite Nasutitermes takasagoensis.</title>
        <authorList>
            <person name="Noda S."/>
            <person name="Aihara C."/>
            <person name="Yuki M."/>
            <person name="Ohkuma M."/>
        </authorList>
    </citation>
    <scope>NUCLEOTIDE SEQUENCE [LARGE SCALE GENOMIC DNA]</scope>
    <source>
        <strain evidence="2 3">NtB2</strain>
    </source>
</reference>
<keyword evidence="3" id="KW-1185">Reference proteome</keyword>
<dbReference type="OrthoDB" id="2042337at2"/>
<dbReference type="AlphaFoldDB" id="A0A2R5HJ98"/>
<organism evidence="2 3">
    <name type="scientific">Lactococcus termiticola</name>
    <dbReference type="NCBI Taxonomy" id="2169526"/>
    <lineage>
        <taxon>Bacteria</taxon>
        <taxon>Bacillati</taxon>
        <taxon>Bacillota</taxon>
        <taxon>Bacilli</taxon>
        <taxon>Lactobacillales</taxon>
        <taxon>Streptococcaceae</taxon>
        <taxon>Lactococcus</taxon>
    </lineage>
</organism>
<feature type="domain" description="tRNA nuclease CdiA C-terminal" evidence="1">
    <location>
        <begin position="47"/>
        <end position="125"/>
    </location>
</feature>
<accession>A0A2R5HJ98</accession>
<dbReference type="Gene3D" id="3.40.1350.120">
    <property type="match status" value="1"/>
</dbReference>
<evidence type="ECO:0000313" key="3">
    <source>
        <dbReference type="Proteomes" id="UP000245021"/>
    </source>
</evidence>
<proteinExistence type="predicted"/>
<dbReference type="RefSeq" id="WP_109245251.1">
    <property type="nucleotide sequence ID" value="NZ_BFFO01000002.1"/>
</dbReference>
<dbReference type="Proteomes" id="UP000245021">
    <property type="component" value="Unassembled WGS sequence"/>
</dbReference>
<dbReference type="EMBL" id="BFFO01000002">
    <property type="protein sequence ID" value="GBG96261.1"/>
    <property type="molecule type" value="Genomic_DNA"/>
</dbReference>
<name>A0A2R5HJ98_9LACT</name>
<evidence type="ECO:0000313" key="2">
    <source>
        <dbReference type="EMBL" id="GBG96261.1"/>
    </source>
</evidence>
<sequence>MKNKKLGSIRTEYGAFPEEHEMLTAKIFMHAGFDVLFLSPRRSKDMKTPDVEINGVLWEIKSPTGTSKATIDRNIKRAIKQSRNIIIDTRRCKLADEEIRHFLVKTEKSLAGVRRLKLITKRGKIIDIKG</sequence>
<comment type="caution">
    <text evidence="2">The sequence shown here is derived from an EMBL/GenBank/DDBJ whole genome shotgun (WGS) entry which is preliminary data.</text>
</comment>
<gene>
    <name evidence="2" type="ORF">NtB2_00372</name>
</gene>
<dbReference type="Pfam" id="PF18451">
    <property type="entry name" value="CdiA_C"/>
    <property type="match status" value="1"/>
</dbReference>
<protein>
    <recommendedName>
        <fullName evidence="1">tRNA nuclease CdiA C-terminal domain-containing protein</fullName>
    </recommendedName>
</protein>
<dbReference type="InterPro" id="IPR040559">
    <property type="entry name" value="CdiA_C"/>
</dbReference>
<evidence type="ECO:0000259" key="1">
    <source>
        <dbReference type="Pfam" id="PF18451"/>
    </source>
</evidence>